<sequence>MKTYIASVTRDGKWWMIRVAEIDGLTQARRLSEAEQMAREFIASTFALPLEEVAVTVELDSVGSVHNIAETMRAIRRERAQAQALESEATRAAAQLARLLAEQDVPLRDIGTVLGVSHQRAHQLLAS</sequence>
<reference evidence="2 3" key="1">
    <citation type="submission" date="2017-04" db="EMBL/GenBank/DDBJ databases">
        <title>Comparative genome analysis of Subtercola boreus.</title>
        <authorList>
            <person name="Cho Y.-J."/>
            <person name="Cho A."/>
            <person name="Kim O.-S."/>
            <person name="Lee J.-I."/>
        </authorList>
    </citation>
    <scope>NUCLEOTIDE SEQUENCE [LARGE SCALE GENOMIC DNA]</scope>
    <source>
        <strain evidence="2 3">P27479</strain>
    </source>
</reference>
<gene>
    <name evidence="2" type="ORF">B7R22_05205</name>
</gene>
<proteinExistence type="predicted"/>
<keyword evidence="1" id="KW-0175">Coiled coil</keyword>
<comment type="caution">
    <text evidence="2">The sequence shown here is derived from an EMBL/GenBank/DDBJ whole genome shotgun (WGS) entry which is preliminary data.</text>
</comment>
<organism evidence="2 3">
    <name type="scientific">Subtercola boreus</name>
    <dbReference type="NCBI Taxonomy" id="120213"/>
    <lineage>
        <taxon>Bacteria</taxon>
        <taxon>Bacillati</taxon>
        <taxon>Actinomycetota</taxon>
        <taxon>Actinomycetes</taxon>
        <taxon>Micrococcales</taxon>
        <taxon>Microbacteriaceae</taxon>
        <taxon>Subtercola</taxon>
    </lineage>
</organism>
<evidence type="ECO:0000313" key="2">
    <source>
        <dbReference type="EMBL" id="RFA15998.1"/>
    </source>
</evidence>
<feature type="coiled-coil region" evidence="1">
    <location>
        <begin position="68"/>
        <end position="102"/>
    </location>
</feature>
<dbReference type="AlphaFoldDB" id="A0A3E0W355"/>
<evidence type="ECO:0008006" key="4">
    <source>
        <dbReference type="Google" id="ProtNLM"/>
    </source>
</evidence>
<dbReference type="Proteomes" id="UP000256541">
    <property type="component" value="Unassembled WGS sequence"/>
</dbReference>
<protein>
    <recommendedName>
        <fullName evidence="4">HicB family toxin-antitoxin system</fullName>
    </recommendedName>
</protein>
<evidence type="ECO:0000313" key="3">
    <source>
        <dbReference type="Proteomes" id="UP000256541"/>
    </source>
</evidence>
<name>A0A3E0W355_9MICO</name>
<accession>A0A3E0W355</accession>
<dbReference type="RefSeq" id="WP_216363398.1">
    <property type="nucleotide sequence ID" value="NZ_NBXB01000016.1"/>
</dbReference>
<evidence type="ECO:0000256" key="1">
    <source>
        <dbReference type="SAM" id="Coils"/>
    </source>
</evidence>
<dbReference type="EMBL" id="NBXB01000016">
    <property type="protein sequence ID" value="RFA15998.1"/>
    <property type="molecule type" value="Genomic_DNA"/>
</dbReference>